<dbReference type="GeneID" id="106458232"/>
<evidence type="ECO:0000259" key="6">
    <source>
        <dbReference type="PROSITE" id="PS50850"/>
    </source>
</evidence>
<name>A0ABM1B1Z5_LIMPO</name>
<dbReference type="CDD" id="cd17318">
    <property type="entry name" value="MFS_SLC17"/>
    <property type="match status" value="1"/>
</dbReference>
<reference evidence="8" key="1">
    <citation type="submission" date="2025-08" db="UniProtKB">
        <authorList>
            <consortium name="RefSeq"/>
        </authorList>
    </citation>
    <scope>IDENTIFICATION</scope>
    <source>
        <tissue evidence="8">Muscle</tissue>
    </source>
</reference>
<dbReference type="InterPro" id="IPR020846">
    <property type="entry name" value="MFS_dom"/>
</dbReference>
<evidence type="ECO:0000256" key="3">
    <source>
        <dbReference type="ARBA" id="ARBA00022989"/>
    </source>
</evidence>
<feature type="transmembrane region" description="Helical" evidence="5">
    <location>
        <begin position="481"/>
        <end position="499"/>
    </location>
</feature>
<sequence>MDNSAPAARNTIYSSGKTDNTCKFDCTATTCTNCTSNDETQIYEQKFPGNIPTRHVLTILGFLGFFVIYSLRVNLSVALVAMVNNTAIWTNITIIEECSKQSGILNSTLKYEKDGEFAWDENLQGIILAAFFYGYILTQVPGGRLAEQYSAKWLFGSGILWTSLLTMLTPIVARWSVTAFIILRILEGIGEGITYPALNVMYARWIPLQERSTVISLVGTGANLGTVITLPAAAMLCNCDFGGGWPTVFYIFGSCGILWFFFWILLIHDWPEEHPTILRREILYIQTNRQCITNYLKLTKVPWHSILTSVPLWALSFTKFCGNWGFSMLLTELPLYLNNVLHFPIKQNGYKNALLYIAETLTMTGSGVASDYLRVKGYFRTTTIRKIFESISMLGPAFCLVLVPFVGCDGTAAVYLFVFSMAFYGFSSGGDGPIALDMAPEFAGTVMGIVNAVTNVAGLFAPLVGGFLTEHNESLVQWGKVFYLAAGMYILGALIFLLFGSAEVQPWAVIPEDSCTEPLNPQEDNHRE</sequence>
<dbReference type="PANTHER" id="PTHR11662:SF399">
    <property type="entry name" value="FI19708P1-RELATED"/>
    <property type="match status" value="1"/>
</dbReference>
<proteinExistence type="predicted"/>
<feature type="transmembrane region" description="Helical" evidence="5">
    <location>
        <begin position="123"/>
        <end position="141"/>
    </location>
</feature>
<evidence type="ECO:0000256" key="2">
    <source>
        <dbReference type="ARBA" id="ARBA00022692"/>
    </source>
</evidence>
<dbReference type="Proteomes" id="UP000694941">
    <property type="component" value="Unplaced"/>
</dbReference>
<evidence type="ECO:0000256" key="4">
    <source>
        <dbReference type="ARBA" id="ARBA00023136"/>
    </source>
</evidence>
<dbReference type="PROSITE" id="PS50850">
    <property type="entry name" value="MFS"/>
    <property type="match status" value="1"/>
</dbReference>
<gene>
    <name evidence="8" type="primary">LOC106458232</name>
</gene>
<dbReference type="Gene3D" id="1.20.1250.20">
    <property type="entry name" value="MFS general substrate transporter like domains"/>
    <property type="match status" value="2"/>
</dbReference>
<keyword evidence="4 5" id="KW-0472">Membrane</keyword>
<comment type="subcellular location">
    <subcellularLocation>
        <location evidence="1">Membrane</location>
        <topology evidence="1">Multi-pass membrane protein</topology>
    </subcellularLocation>
</comment>
<dbReference type="PANTHER" id="PTHR11662">
    <property type="entry name" value="SOLUTE CARRIER FAMILY 17"/>
    <property type="match status" value="1"/>
</dbReference>
<keyword evidence="2 5" id="KW-0812">Transmembrane</keyword>
<dbReference type="InterPro" id="IPR011701">
    <property type="entry name" value="MFS"/>
</dbReference>
<evidence type="ECO:0000256" key="5">
    <source>
        <dbReference type="SAM" id="Phobius"/>
    </source>
</evidence>
<feature type="transmembrane region" description="Helical" evidence="5">
    <location>
        <begin position="153"/>
        <end position="173"/>
    </location>
</feature>
<dbReference type="Pfam" id="PF07690">
    <property type="entry name" value="MFS_1"/>
    <property type="match status" value="1"/>
</dbReference>
<feature type="transmembrane region" description="Helical" evidence="5">
    <location>
        <begin position="393"/>
        <end position="426"/>
    </location>
</feature>
<feature type="transmembrane region" description="Helical" evidence="5">
    <location>
        <begin position="214"/>
        <end position="236"/>
    </location>
</feature>
<feature type="transmembrane region" description="Helical" evidence="5">
    <location>
        <begin position="248"/>
        <end position="270"/>
    </location>
</feature>
<feature type="transmembrane region" description="Helical" evidence="5">
    <location>
        <begin position="446"/>
        <end position="469"/>
    </location>
</feature>
<protein>
    <submittedName>
        <fullName evidence="8">Sialin-like</fullName>
    </submittedName>
</protein>
<feature type="domain" description="Major facilitator superfamily (MFS) profile" evidence="6">
    <location>
        <begin position="77"/>
        <end position="504"/>
    </location>
</feature>
<feature type="transmembrane region" description="Helical" evidence="5">
    <location>
        <begin position="179"/>
        <end position="202"/>
    </location>
</feature>
<keyword evidence="7" id="KW-1185">Reference proteome</keyword>
<accession>A0ABM1B1Z5</accession>
<dbReference type="InterPro" id="IPR036259">
    <property type="entry name" value="MFS_trans_sf"/>
</dbReference>
<evidence type="ECO:0000313" key="8">
    <source>
        <dbReference type="RefSeq" id="XP_013773161.1"/>
    </source>
</evidence>
<organism evidence="7 8">
    <name type="scientific">Limulus polyphemus</name>
    <name type="common">Atlantic horseshoe crab</name>
    <dbReference type="NCBI Taxonomy" id="6850"/>
    <lineage>
        <taxon>Eukaryota</taxon>
        <taxon>Metazoa</taxon>
        <taxon>Ecdysozoa</taxon>
        <taxon>Arthropoda</taxon>
        <taxon>Chelicerata</taxon>
        <taxon>Merostomata</taxon>
        <taxon>Xiphosura</taxon>
        <taxon>Limulidae</taxon>
        <taxon>Limulus</taxon>
    </lineage>
</organism>
<feature type="transmembrane region" description="Helical" evidence="5">
    <location>
        <begin position="56"/>
        <end position="75"/>
    </location>
</feature>
<evidence type="ECO:0000313" key="7">
    <source>
        <dbReference type="Proteomes" id="UP000694941"/>
    </source>
</evidence>
<dbReference type="RefSeq" id="XP_013773161.1">
    <property type="nucleotide sequence ID" value="XM_013917707.2"/>
</dbReference>
<dbReference type="InterPro" id="IPR050382">
    <property type="entry name" value="MFS_Na/Anion_cotransporter"/>
</dbReference>
<dbReference type="SUPFAM" id="SSF103473">
    <property type="entry name" value="MFS general substrate transporter"/>
    <property type="match status" value="1"/>
</dbReference>
<keyword evidence="3 5" id="KW-1133">Transmembrane helix</keyword>
<evidence type="ECO:0000256" key="1">
    <source>
        <dbReference type="ARBA" id="ARBA00004141"/>
    </source>
</evidence>